<reference evidence="8" key="1">
    <citation type="submission" date="2022-03" db="EMBL/GenBank/DDBJ databases">
        <title>Identification of a novel bacterium isolated from mangrove sediments.</title>
        <authorList>
            <person name="Pan X."/>
        </authorList>
    </citation>
    <scope>NUCLEOTIDE SEQUENCE</scope>
    <source>
        <strain evidence="8">B2637</strain>
    </source>
</reference>
<feature type="region of interest" description="Disordered" evidence="2">
    <location>
        <begin position="904"/>
        <end position="928"/>
    </location>
</feature>
<dbReference type="InterPro" id="IPR029787">
    <property type="entry name" value="Nucleotide_cyclase"/>
</dbReference>
<keyword evidence="1" id="KW-0472">Membrane</keyword>
<dbReference type="PROSITE" id="PS50924">
    <property type="entry name" value="MHYT"/>
    <property type="match status" value="1"/>
</dbReference>
<dbReference type="InterPro" id="IPR035965">
    <property type="entry name" value="PAS-like_dom_sf"/>
</dbReference>
<dbReference type="InterPro" id="IPR000700">
    <property type="entry name" value="PAS-assoc_C"/>
</dbReference>
<feature type="transmembrane region" description="Helical" evidence="1">
    <location>
        <begin position="172"/>
        <end position="193"/>
    </location>
</feature>
<dbReference type="InterPro" id="IPR000014">
    <property type="entry name" value="PAS"/>
</dbReference>
<dbReference type="PANTHER" id="PTHR44757:SF2">
    <property type="entry name" value="BIOFILM ARCHITECTURE MAINTENANCE PROTEIN MBAA"/>
    <property type="match status" value="1"/>
</dbReference>
<evidence type="ECO:0000313" key="9">
    <source>
        <dbReference type="Proteomes" id="UP001162802"/>
    </source>
</evidence>
<evidence type="ECO:0000313" key="8">
    <source>
        <dbReference type="EMBL" id="MCJ1961792.1"/>
    </source>
</evidence>
<dbReference type="EMBL" id="JALHAT010000026">
    <property type="protein sequence ID" value="MCJ1961792.1"/>
    <property type="molecule type" value="Genomic_DNA"/>
</dbReference>
<feature type="domain" description="PAS" evidence="3">
    <location>
        <begin position="245"/>
        <end position="318"/>
    </location>
</feature>
<dbReference type="SMART" id="SM00086">
    <property type="entry name" value="PAC"/>
    <property type="match status" value="1"/>
</dbReference>
<dbReference type="Proteomes" id="UP001162802">
    <property type="component" value="Unassembled WGS sequence"/>
</dbReference>
<dbReference type="InterPro" id="IPR000160">
    <property type="entry name" value="GGDEF_dom"/>
</dbReference>
<name>A0ABT0AF17_9SPHN</name>
<dbReference type="InterPro" id="IPR001610">
    <property type="entry name" value="PAC"/>
</dbReference>
<feature type="transmembrane region" description="Helical" evidence="1">
    <location>
        <begin position="80"/>
        <end position="102"/>
    </location>
</feature>
<sequence length="928" mass="99822">MIAMIALQQSRMDLILLAAIVCLMASGTTVLLLRQARRSRQREQRLWTLAAGAALGFGAWASHFIALLGDDPTHDHAHSAVLTLASQTTGLAAGLFALHLAVPGQTVRAKAMATGVLSIGFAIMHYLGGISLQIETTFQWHFGLVSASILLPALFFYPALTHTLARRGAGSPWPAALLLALGTALLHLLGSAALTPGPEHGALSAPAIPASSLAGWVAAVALAMLAAGMATQLVRSQAQASLLQSERQFSDLVRSISDYAIVLLGTDGTVTQWNEGARNLTGYSAQDMLGMPVARLFSYGDRSDDLPARTLEHARETGSASGECLYLRRDGSTFWGHGTFQATRGPEGGLAGYSFVMRDVSGFKADKDLIAQTSMRLDTALTNMHEGLGLFDADGHLVLCNARFRELWGLDDAVCEAGTPLAEMVRAGFMNPDGTEHAAPALAQYRQLLKETFANPSLPPITIDFDGALAVSIANRALPDGGWVTTCDDITEQRRSEARIAHMALHDSLTGLPNRTRFNQRLDDKLALAKRTQGKVAVIAMDLDRFKDVNDTHGHAAGDALLQSIGRAVTEGTLESEVIARLGGDEFAAAKIFTDTQDLSEFVSRLHACIAGANDCRDIEVGASLGIAIFPDDGPDRETLLNNADLAMYRAKGQRGESCCYYEEGMDAAARRRRLLAGDLRQAIARGELHLLYQPQRSLRSGTLSGYEALLRWQHPRLGFIPPDEFIPIAEESGSIFAIGEWVLEEACREAQRWPGGEKVAVNLSAVQFSKPDLVATIHGILAETGLSPRRLELEITETAIIEDKLRALHCLRQLKAMGIGVAIDDFGTGYSSLDTLHSFPFDKIKIDKSFLLLSDTSAQARAIIRAVLALGKSLAIPVLAEGVETEAQLRILENEGCDEAQGYYFGRPGGPPSHPRSDLTQKTAVNT</sequence>
<dbReference type="PROSITE" id="PS50883">
    <property type="entry name" value="EAL"/>
    <property type="match status" value="1"/>
</dbReference>
<dbReference type="SUPFAM" id="SSF141868">
    <property type="entry name" value="EAL domain-like"/>
    <property type="match status" value="1"/>
</dbReference>
<evidence type="ECO:0000256" key="1">
    <source>
        <dbReference type="PROSITE-ProRule" id="PRU00244"/>
    </source>
</evidence>
<dbReference type="SUPFAM" id="SSF55073">
    <property type="entry name" value="Nucleotide cyclase"/>
    <property type="match status" value="1"/>
</dbReference>
<evidence type="ECO:0000256" key="2">
    <source>
        <dbReference type="SAM" id="MobiDB-lite"/>
    </source>
</evidence>
<keyword evidence="1" id="KW-0812">Transmembrane</keyword>
<evidence type="ECO:0000259" key="5">
    <source>
        <dbReference type="PROSITE" id="PS50883"/>
    </source>
</evidence>
<evidence type="ECO:0000259" key="6">
    <source>
        <dbReference type="PROSITE" id="PS50887"/>
    </source>
</evidence>
<dbReference type="CDD" id="cd01949">
    <property type="entry name" value="GGDEF"/>
    <property type="match status" value="1"/>
</dbReference>
<dbReference type="Gene3D" id="3.30.450.20">
    <property type="entry name" value="PAS domain"/>
    <property type="match status" value="2"/>
</dbReference>
<gene>
    <name evidence="8" type="ORF">MTR65_13935</name>
</gene>
<dbReference type="NCBIfam" id="TIGR00254">
    <property type="entry name" value="GGDEF"/>
    <property type="match status" value="1"/>
</dbReference>
<organism evidence="8 9">
    <name type="scientific">Novosphingobium mangrovi</name>
    <name type="common">ex Hu et al. 2023</name>
    <dbReference type="NCBI Taxonomy" id="2930094"/>
    <lineage>
        <taxon>Bacteria</taxon>
        <taxon>Pseudomonadati</taxon>
        <taxon>Pseudomonadota</taxon>
        <taxon>Alphaproteobacteria</taxon>
        <taxon>Sphingomonadales</taxon>
        <taxon>Sphingomonadaceae</taxon>
        <taxon>Novosphingobium</taxon>
    </lineage>
</organism>
<protein>
    <submittedName>
        <fullName evidence="8">EAL domain-containing protein</fullName>
    </submittedName>
</protein>
<dbReference type="SMART" id="SM00091">
    <property type="entry name" value="PAS"/>
    <property type="match status" value="2"/>
</dbReference>
<feature type="domain" description="MHYT" evidence="7">
    <location>
        <begin position="10"/>
        <end position="197"/>
    </location>
</feature>
<dbReference type="CDD" id="cd00130">
    <property type="entry name" value="PAS"/>
    <property type="match status" value="1"/>
</dbReference>
<feature type="transmembrane region" description="Helical" evidence="1">
    <location>
        <begin position="140"/>
        <end position="160"/>
    </location>
</feature>
<keyword evidence="1" id="KW-1133">Transmembrane helix</keyword>
<dbReference type="Pfam" id="PF00563">
    <property type="entry name" value="EAL"/>
    <property type="match status" value="1"/>
</dbReference>
<dbReference type="PROSITE" id="PS50887">
    <property type="entry name" value="GGDEF"/>
    <property type="match status" value="1"/>
</dbReference>
<evidence type="ECO:0000259" key="7">
    <source>
        <dbReference type="PROSITE" id="PS50924"/>
    </source>
</evidence>
<comment type="caution">
    <text evidence="8">The sequence shown here is derived from an EMBL/GenBank/DDBJ whole genome shotgun (WGS) entry which is preliminary data.</text>
</comment>
<dbReference type="InterPro" id="IPR052155">
    <property type="entry name" value="Biofilm_reg_signaling"/>
</dbReference>
<dbReference type="SUPFAM" id="SSF55785">
    <property type="entry name" value="PYP-like sensor domain (PAS domain)"/>
    <property type="match status" value="2"/>
</dbReference>
<dbReference type="CDD" id="cd01948">
    <property type="entry name" value="EAL"/>
    <property type="match status" value="1"/>
</dbReference>
<dbReference type="RefSeq" id="WP_243801215.1">
    <property type="nucleotide sequence ID" value="NZ_JALHAT010000026.1"/>
</dbReference>
<dbReference type="InterPro" id="IPR043128">
    <property type="entry name" value="Rev_trsase/Diguanyl_cyclase"/>
</dbReference>
<proteinExistence type="predicted"/>
<accession>A0ABT0AF17</accession>
<feature type="compositionally biased region" description="Polar residues" evidence="2">
    <location>
        <begin position="919"/>
        <end position="928"/>
    </location>
</feature>
<dbReference type="InterPro" id="IPR005330">
    <property type="entry name" value="MHYT_dom"/>
</dbReference>
<keyword evidence="9" id="KW-1185">Reference proteome</keyword>
<dbReference type="Gene3D" id="3.30.70.270">
    <property type="match status" value="1"/>
</dbReference>
<dbReference type="SMART" id="SM00267">
    <property type="entry name" value="GGDEF"/>
    <property type="match status" value="1"/>
</dbReference>
<evidence type="ECO:0000259" key="3">
    <source>
        <dbReference type="PROSITE" id="PS50112"/>
    </source>
</evidence>
<dbReference type="InterPro" id="IPR035919">
    <property type="entry name" value="EAL_sf"/>
</dbReference>
<feature type="domain" description="PAC" evidence="4">
    <location>
        <begin position="320"/>
        <end position="372"/>
    </location>
</feature>
<dbReference type="SMART" id="SM00052">
    <property type="entry name" value="EAL"/>
    <property type="match status" value="1"/>
</dbReference>
<feature type="domain" description="GGDEF" evidence="6">
    <location>
        <begin position="534"/>
        <end position="664"/>
    </location>
</feature>
<dbReference type="NCBIfam" id="TIGR00229">
    <property type="entry name" value="sensory_box"/>
    <property type="match status" value="1"/>
</dbReference>
<dbReference type="Pfam" id="PF12860">
    <property type="entry name" value="PAS_7"/>
    <property type="match status" value="1"/>
</dbReference>
<dbReference type="PROSITE" id="PS50112">
    <property type="entry name" value="PAS"/>
    <property type="match status" value="1"/>
</dbReference>
<dbReference type="PROSITE" id="PS50113">
    <property type="entry name" value="PAC"/>
    <property type="match status" value="1"/>
</dbReference>
<feature type="transmembrane region" description="Helical" evidence="1">
    <location>
        <begin position="114"/>
        <end position="134"/>
    </location>
</feature>
<dbReference type="Pfam" id="PF13426">
    <property type="entry name" value="PAS_9"/>
    <property type="match status" value="1"/>
</dbReference>
<feature type="transmembrane region" description="Helical" evidence="1">
    <location>
        <begin position="14"/>
        <end position="34"/>
    </location>
</feature>
<evidence type="ECO:0000259" key="4">
    <source>
        <dbReference type="PROSITE" id="PS50113"/>
    </source>
</evidence>
<dbReference type="PANTHER" id="PTHR44757">
    <property type="entry name" value="DIGUANYLATE CYCLASE DGCP"/>
    <property type="match status" value="1"/>
</dbReference>
<feature type="domain" description="EAL" evidence="5">
    <location>
        <begin position="673"/>
        <end position="923"/>
    </location>
</feature>
<dbReference type="Gene3D" id="3.20.20.450">
    <property type="entry name" value="EAL domain"/>
    <property type="match status" value="1"/>
</dbReference>
<feature type="transmembrane region" description="Helical" evidence="1">
    <location>
        <begin position="46"/>
        <end position="68"/>
    </location>
</feature>
<dbReference type="InterPro" id="IPR001633">
    <property type="entry name" value="EAL_dom"/>
</dbReference>
<dbReference type="Pfam" id="PF00990">
    <property type="entry name" value="GGDEF"/>
    <property type="match status" value="1"/>
</dbReference>